<evidence type="ECO:0000313" key="3">
    <source>
        <dbReference type="Proteomes" id="UP000236291"/>
    </source>
</evidence>
<accession>A0A2K3K7J1</accession>
<organism evidence="2 3">
    <name type="scientific">Trifolium pratense</name>
    <name type="common">Red clover</name>
    <dbReference type="NCBI Taxonomy" id="57577"/>
    <lineage>
        <taxon>Eukaryota</taxon>
        <taxon>Viridiplantae</taxon>
        <taxon>Streptophyta</taxon>
        <taxon>Embryophyta</taxon>
        <taxon>Tracheophyta</taxon>
        <taxon>Spermatophyta</taxon>
        <taxon>Magnoliopsida</taxon>
        <taxon>eudicotyledons</taxon>
        <taxon>Gunneridae</taxon>
        <taxon>Pentapetalae</taxon>
        <taxon>rosids</taxon>
        <taxon>fabids</taxon>
        <taxon>Fabales</taxon>
        <taxon>Fabaceae</taxon>
        <taxon>Papilionoideae</taxon>
        <taxon>50 kb inversion clade</taxon>
        <taxon>NPAAA clade</taxon>
        <taxon>Hologalegina</taxon>
        <taxon>IRL clade</taxon>
        <taxon>Trifolieae</taxon>
        <taxon>Trifolium</taxon>
    </lineage>
</organism>
<sequence>APGFTGGGGAAASGDGISSGCFSYDIDVGDVLDCAVESSLEENSNEIIGGSSAQSKRQRIV</sequence>
<proteinExistence type="predicted"/>
<gene>
    <name evidence="2" type="ORF">L195_g061066</name>
</gene>
<dbReference type="EMBL" id="ASHM01146600">
    <property type="protein sequence ID" value="PNX62260.1"/>
    <property type="molecule type" value="Genomic_DNA"/>
</dbReference>
<evidence type="ECO:0000313" key="2">
    <source>
        <dbReference type="EMBL" id="PNX62260.1"/>
    </source>
</evidence>
<name>A0A2K3K7J1_TRIPR</name>
<comment type="caution">
    <text evidence="2">The sequence shown here is derived from an EMBL/GenBank/DDBJ whole genome shotgun (WGS) entry which is preliminary data.</text>
</comment>
<protein>
    <submittedName>
        <fullName evidence="2">Uncharacterized protein</fullName>
    </submittedName>
</protein>
<evidence type="ECO:0000256" key="1">
    <source>
        <dbReference type="SAM" id="MobiDB-lite"/>
    </source>
</evidence>
<dbReference type="AlphaFoldDB" id="A0A2K3K7J1"/>
<reference evidence="2 3" key="2">
    <citation type="journal article" date="2017" name="Front. Plant Sci.">
        <title>Gene Classification and Mining of Molecular Markers Useful in Red Clover (Trifolium pratense) Breeding.</title>
        <authorList>
            <person name="Istvanek J."/>
            <person name="Dluhosova J."/>
            <person name="Dluhos P."/>
            <person name="Patkova L."/>
            <person name="Nedelnik J."/>
            <person name="Repkova J."/>
        </authorList>
    </citation>
    <scope>NUCLEOTIDE SEQUENCE [LARGE SCALE GENOMIC DNA]</scope>
    <source>
        <strain evidence="3">cv. Tatra</strain>
        <tissue evidence="2">Young leaves</tissue>
    </source>
</reference>
<reference evidence="2 3" key="1">
    <citation type="journal article" date="2014" name="Am. J. Bot.">
        <title>Genome assembly and annotation for red clover (Trifolium pratense; Fabaceae).</title>
        <authorList>
            <person name="Istvanek J."/>
            <person name="Jaros M."/>
            <person name="Krenek A."/>
            <person name="Repkova J."/>
        </authorList>
    </citation>
    <scope>NUCLEOTIDE SEQUENCE [LARGE SCALE GENOMIC DNA]</scope>
    <source>
        <strain evidence="3">cv. Tatra</strain>
        <tissue evidence="2">Young leaves</tissue>
    </source>
</reference>
<feature type="non-terminal residue" evidence="2">
    <location>
        <position position="1"/>
    </location>
</feature>
<feature type="region of interest" description="Disordered" evidence="1">
    <location>
        <begin position="42"/>
        <end position="61"/>
    </location>
</feature>
<dbReference type="Proteomes" id="UP000236291">
    <property type="component" value="Unassembled WGS sequence"/>
</dbReference>